<dbReference type="EMBL" id="MGGI01000033">
    <property type="protein sequence ID" value="OGM24169.1"/>
    <property type="molecule type" value="Genomic_DNA"/>
</dbReference>
<dbReference type="Pfam" id="PF00330">
    <property type="entry name" value="Aconitase"/>
    <property type="match status" value="1"/>
</dbReference>
<accession>A0A1F7YBC7</accession>
<organism evidence="6 7">
    <name type="scientific">Candidatus Woesebacteria bacterium RIFCSPHIGHO2_01_FULL_39_28</name>
    <dbReference type="NCBI Taxonomy" id="1802496"/>
    <lineage>
        <taxon>Bacteria</taxon>
        <taxon>Candidatus Woeseibacteriota</taxon>
    </lineage>
</organism>
<dbReference type="Gene3D" id="3.20.19.10">
    <property type="entry name" value="Aconitase, domain 4"/>
    <property type="match status" value="1"/>
</dbReference>
<dbReference type="Gene3D" id="3.30.499.10">
    <property type="entry name" value="Aconitase, domain 3"/>
    <property type="match status" value="2"/>
</dbReference>
<dbReference type="SUPFAM" id="SSF52016">
    <property type="entry name" value="LeuD/IlvD-like"/>
    <property type="match status" value="1"/>
</dbReference>
<dbReference type="GO" id="GO:0016829">
    <property type="term" value="F:lyase activity"/>
    <property type="evidence" value="ECO:0007669"/>
    <property type="project" value="UniProtKB-KW"/>
</dbReference>
<dbReference type="PANTHER" id="PTHR43822:SF2">
    <property type="entry name" value="HOMOACONITASE, MITOCHONDRIAL"/>
    <property type="match status" value="1"/>
</dbReference>
<dbReference type="InterPro" id="IPR050067">
    <property type="entry name" value="IPM_dehydratase_rel_enz"/>
</dbReference>
<dbReference type="InterPro" id="IPR015931">
    <property type="entry name" value="Acnase/IPM_dHydase_lsu_aba_1/3"/>
</dbReference>
<reference evidence="6 7" key="1">
    <citation type="journal article" date="2016" name="Nat. Commun.">
        <title>Thousands of microbial genomes shed light on interconnected biogeochemical processes in an aquifer system.</title>
        <authorList>
            <person name="Anantharaman K."/>
            <person name="Brown C.T."/>
            <person name="Hug L.A."/>
            <person name="Sharon I."/>
            <person name="Castelle C.J."/>
            <person name="Probst A.J."/>
            <person name="Thomas B.C."/>
            <person name="Singh A."/>
            <person name="Wilkins M.J."/>
            <person name="Karaoz U."/>
            <person name="Brodie E.L."/>
            <person name="Williams K.H."/>
            <person name="Hubbard S.S."/>
            <person name="Banfield J.F."/>
        </authorList>
    </citation>
    <scope>NUCLEOTIDE SEQUENCE [LARGE SCALE GENOMIC DNA]</scope>
</reference>
<name>A0A1F7YBC7_9BACT</name>
<comment type="caution">
    <text evidence="6">The sequence shown here is derived from an EMBL/GenBank/DDBJ whole genome shotgun (WGS) entry which is preliminary data.</text>
</comment>
<keyword evidence="2" id="KW-0408">Iron</keyword>
<dbReference type="SUPFAM" id="SSF53732">
    <property type="entry name" value="Aconitase iron-sulfur domain"/>
    <property type="match status" value="1"/>
</dbReference>
<dbReference type="InterPro" id="IPR015928">
    <property type="entry name" value="Aconitase/3IPM_dehydase_swvl"/>
</dbReference>
<evidence type="ECO:0000256" key="4">
    <source>
        <dbReference type="ARBA" id="ARBA00023239"/>
    </source>
</evidence>
<dbReference type="GO" id="GO:0051536">
    <property type="term" value="F:iron-sulfur cluster binding"/>
    <property type="evidence" value="ECO:0007669"/>
    <property type="project" value="UniProtKB-KW"/>
</dbReference>
<dbReference type="PRINTS" id="PR00415">
    <property type="entry name" value="ACONITASE"/>
</dbReference>
<dbReference type="GO" id="GO:0046872">
    <property type="term" value="F:metal ion binding"/>
    <property type="evidence" value="ECO:0007669"/>
    <property type="project" value="UniProtKB-KW"/>
</dbReference>
<proteinExistence type="predicted"/>
<evidence type="ECO:0000256" key="1">
    <source>
        <dbReference type="ARBA" id="ARBA00022723"/>
    </source>
</evidence>
<evidence type="ECO:0000259" key="5">
    <source>
        <dbReference type="Pfam" id="PF00330"/>
    </source>
</evidence>
<keyword evidence="1" id="KW-0479">Metal-binding</keyword>
<keyword evidence="4" id="KW-0456">Lyase</keyword>
<dbReference type="InterPro" id="IPR001030">
    <property type="entry name" value="Acoase/IPM_deHydtase_lsu_aba"/>
</dbReference>
<dbReference type="Proteomes" id="UP000178851">
    <property type="component" value="Unassembled WGS sequence"/>
</dbReference>
<dbReference type="PANTHER" id="PTHR43822">
    <property type="entry name" value="HOMOACONITASE, MITOCHONDRIAL-RELATED"/>
    <property type="match status" value="1"/>
</dbReference>
<evidence type="ECO:0000256" key="3">
    <source>
        <dbReference type="ARBA" id="ARBA00023014"/>
    </source>
</evidence>
<dbReference type="GO" id="GO:0043436">
    <property type="term" value="P:oxoacid metabolic process"/>
    <property type="evidence" value="ECO:0007669"/>
    <property type="project" value="UniProtKB-ARBA"/>
</dbReference>
<gene>
    <name evidence="6" type="ORF">A2627_04735</name>
</gene>
<feature type="domain" description="Aconitase/3-isopropylmalate dehydratase large subunit alpha/beta/alpha" evidence="5">
    <location>
        <begin position="308"/>
        <end position="521"/>
    </location>
</feature>
<keyword evidence="3" id="KW-0411">Iron-sulfur</keyword>
<sequence>MFVHETEMGTESRREVLALFEEGYSDLLKRQIDGERILFLGPEDTKRLMSGISTDGILPTKGGRYHNPEDLAEFALSGIPGIPEGAIKNGNIGTLLVGGRFAGGSAREHAVLTLKGAGVGTILVVGGKAGRIFKENCLYANGPTVEEVEADLDTVNRRLSEIREGSNIKLEERYPDPLKQLIQECGGLYNFTIRRLNQEFSLPIISHQELSCDHPMTATEKILAKKGLNVDPKKRIVKPGDLVLAETDLRFAYELHTPKIEADLKRHFGEGALSLIKDRKSIVLFEDHSVLDPLGRFTHLINSQRGIAERTGIQLFRQEDSSQGSVGICHTLIVENGLLLPGQFGAGSDSHTPHAGVLGALAIGFGATAIGNAFVTKDIPIEVPETARVTLKGKLPKGCAAKDAMLSILADPWVRDGHANGTVLEFVGDGLSEWSVDGLAVLTNMSAEADATSGIITEPNEALLSHLTAVTGMSKDEIEKMFIRSDPNAKFVHEIEVILDQIEPMVATPGHATNAIPISKLGRVQITGAYVGSCTGGNFSDIRQVAEVINNKTATVPLFVQCASLSIYQRAKNAGLIDIIAHAGGNVLPPGCGACCGMGPGGVVNPHDVIITDTNRNSPGRTGKPIVGGEEVDGGSVYLASPCVVAASSVKGYIFDPRNLEN</sequence>
<evidence type="ECO:0000313" key="7">
    <source>
        <dbReference type="Proteomes" id="UP000178851"/>
    </source>
</evidence>
<evidence type="ECO:0000313" key="6">
    <source>
        <dbReference type="EMBL" id="OGM24169.1"/>
    </source>
</evidence>
<dbReference type="InterPro" id="IPR036008">
    <property type="entry name" value="Aconitase_4Fe-4S_dom"/>
</dbReference>
<evidence type="ECO:0000256" key="2">
    <source>
        <dbReference type="ARBA" id="ARBA00023004"/>
    </source>
</evidence>
<dbReference type="AlphaFoldDB" id="A0A1F7YBC7"/>
<protein>
    <recommendedName>
        <fullName evidence="5">Aconitase/3-isopropylmalate dehydratase large subunit alpha/beta/alpha domain-containing protein</fullName>
    </recommendedName>
</protein>